<organism evidence="1 2">
    <name type="scientific">Cylicocyclus nassatus</name>
    <name type="common">Nematode worm</name>
    <dbReference type="NCBI Taxonomy" id="53992"/>
    <lineage>
        <taxon>Eukaryota</taxon>
        <taxon>Metazoa</taxon>
        <taxon>Ecdysozoa</taxon>
        <taxon>Nematoda</taxon>
        <taxon>Chromadorea</taxon>
        <taxon>Rhabditida</taxon>
        <taxon>Rhabditina</taxon>
        <taxon>Rhabditomorpha</taxon>
        <taxon>Strongyloidea</taxon>
        <taxon>Strongylidae</taxon>
        <taxon>Cylicocyclus</taxon>
    </lineage>
</organism>
<dbReference type="Proteomes" id="UP001176961">
    <property type="component" value="Unassembled WGS sequence"/>
</dbReference>
<accession>A0AA36DJ68</accession>
<name>A0AA36DJ68_CYLNA</name>
<sequence length="218" mass="24933">MKQWIILLKRLGYRIFQPFILFLTSNKMASALPVHYLPDPPTLTTTVRRRLRKLCNHVYPFLTQAMLDVSRMLRDQERVVGPIKMEYQEHQMPIALSGGDFMSKGSADAKVKELLEVISALRGTLCEYDGVGCSASKSNIGCLFFQSEEIQWAEYDRVCQELKNRGKQIECVEEVLRKTKTASKLNFVNFLEGGPSTLCDYSDFTANFDNFNLNLNVE</sequence>
<dbReference type="AlphaFoldDB" id="A0AA36DJ68"/>
<dbReference type="EMBL" id="CATQJL010000001">
    <property type="protein sequence ID" value="CAJ0588627.1"/>
    <property type="molecule type" value="Genomic_DNA"/>
</dbReference>
<reference evidence="1" key="1">
    <citation type="submission" date="2023-07" db="EMBL/GenBank/DDBJ databases">
        <authorList>
            <consortium name="CYATHOMIX"/>
        </authorList>
    </citation>
    <scope>NUCLEOTIDE SEQUENCE</scope>
    <source>
        <strain evidence="1">N/A</strain>
    </source>
</reference>
<evidence type="ECO:0000313" key="2">
    <source>
        <dbReference type="Proteomes" id="UP001176961"/>
    </source>
</evidence>
<keyword evidence="2" id="KW-1185">Reference proteome</keyword>
<gene>
    <name evidence="1" type="ORF">CYNAS_LOCUS610</name>
</gene>
<protein>
    <submittedName>
        <fullName evidence="1">Uncharacterized protein</fullName>
    </submittedName>
</protein>
<proteinExistence type="predicted"/>
<comment type="caution">
    <text evidence="1">The sequence shown here is derived from an EMBL/GenBank/DDBJ whole genome shotgun (WGS) entry which is preliminary data.</text>
</comment>
<evidence type="ECO:0000313" key="1">
    <source>
        <dbReference type="EMBL" id="CAJ0588627.1"/>
    </source>
</evidence>